<dbReference type="GO" id="GO:0032267">
    <property type="term" value="F:tRNA(Ile)-lysidine synthase activity"/>
    <property type="evidence" value="ECO:0007669"/>
    <property type="project" value="UniProtKB-EC"/>
</dbReference>
<gene>
    <name evidence="8 10" type="primary">tilS</name>
    <name evidence="10" type="ORF">KQI86_18270</name>
</gene>
<evidence type="ECO:0000256" key="7">
    <source>
        <dbReference type="ARBA" id="ARBA00048539"/>
    </source>
</evidence>
<keyword evidence="4 8" id="KW-0819">tRNA processing</keyword>
<dbReference type="NCBIfam" id="TIGR02433">
    <property type="entry name" value="lysidine_TilS_C"/>
    <property type="match status" value="1"/>
</dbReference>
<keyword evidence="6 8" id="KW-0067">ATP-binding</keyword>
<evidence type="ECO:0000256" key="3">
    <source>
        <dbReference type="ARBA" id="ARBA00022598"/>
    </source>
</evidence>
<evidence type="ECO:0000256" key="8">
    <source>
        <dbReference type="HAMAP-Rule" id="MF_01161"/>
    </source>
</evidence>
<evidence type="ECO:0000256" key="4">
    <source>
        <dbReference type="ARBA" id="ARBA00022694"/>
    </source>
</evidence>
<dbReference type="NCBIfam" id="TIGR02432">
    <property type="entry name" value="lysidine_TilS_N"/>
    <property type="match status" value="1"/>
</dbReference>
<evidence type="ECO:0000256" key="6">
    <source>
        <dbReference type="ARBA" id="ARBA00022840"/>
    </source>
</evidence>
<proteinExistence type="inferred from homology"/>
<evidence type="ECO:0000313" key="11">
    <source>
        <dbReference type="Proteomes" id="UP000726170"/>
    </source>
</evidence>
<dbReference type="HAMAP" id="MF_01161">
    <property type="entry name" value="tRNA_Ile_lys_synt"/>
    <property type="match status" value="1"/>
</dbReference>
<dbReference type="EMBL" id="JAHLQF010000005">
    <property type="protein sequence ID" value="MBU5486264.1"/>
    <property type="molecule type" value="Genomic_DNA"/>
</dbReference>
<dbReference type="InterPro" id="IPR011063">
    <property type="entry name" value="TilS/TtcA_N"/>
</dbReference>
<keyword evidence="5 8" id="KW-0547">Nucleotide-binding</keyword>
<protein>
    <recommendedName>
        <fullName evidence="8">tRNA(Ile)-lysidine synthase</fullName>
        <ecNumber evidence="8">6.3.4.19</ecNumber>
    </recommendedName>
    <alternativeName>
        <fullName evidence="8">tRNA(Ile)-2-lysyl-cytidine synthase</fullName>
    </alternativeName>
    <alternativeName>
        <fullName evidence="8">tRNA(Ile)-lysidine synthetase</fullName>
    </alternativeName>
</protein>
<dbReference type="EC" id="6.3.4.19" evidence="8"/>
<sequence length="462" mass="53734">MLQKVIRTIEDNQMIKKDDKIIVAVSGGPDSICLLHILSTLKEKYSIELYAAHINHCLRGDEADEDEEYVREFCKQYGIDFHSIKIDVANLAKEKKMSFETAAREARYMFFDEVMEKVEGNKIALAHNANDQCETVLMRIMRGTGIQGLAGIRPVRDNIYIRPLLNTTREEIEEYCSTNDLKPRLDKTNLETVYTRNKIRLELIPYIEKNFNSNIIDSVNRLVENITVDMDFMDFLSKEFYNKYASVEKDRVILSKKLFFEHKAIVSRVIRSSIDSLKGNLFNYEKVHIDDIIKLQGSNTGKTIMLPGNFVAINNYGDIHILSRLDLCLENNKREYKLQLGKNQITKGICINLEKINIEEMNEKFKNDDVKYFDYDKINDDAILRYRKDGDRIVPLGMKGSKKLKDLFIDLKIPKEDRGNIPLICFGEEIAWIVGYRTSEKFKIEKSTKNILKIFIEREAEE</sequence>
<dbReference type="Pfam" id="PF11734">
    <property type="entry name" value="TilS_C"/>
    <property type="match status" value="1"/>
</dbReference>
<dbReference type="InterPro" id="IPR012094">
    <property type="entry name" value="tRNA_Ile_lys_synt"/>
</dbReference>
<comment type="subcellular location">
    <subcellularLocation>
        <location evidence="1 8">Cytoplasm</location>
    </subcellularLocation>
</comment>
<dbReference type="SMART" id="SM00977">
    <property type="entry name" value="TilS_C"/>
    <property type="match status" value="1"/>
</dbReference>
<dbReference type="InterPro" id="IPR012795">
    <property type="entry name" value="tRNA_Ile_lys_synt_N"/>
</dbReference>
<dbReference type="PANTHER" id="PTHR43033">
    <property type="entry name" value="TRNA(ILE)-LYSIDINE SYNTHASE-RELATED"/>
    <property type="match status" value="1"/>
</dbReference>
<dbReference type="CDD" id="cd01992">
    <property type="entry name" value="TilS_N"/>
    <property type="match status" value="1"/>
</dbReference>
<dbReference type="PANTHER" id="PTHR43033:SF1">
    <property type="entry name" value="TRNA(ILE)-LYSIDINE SYNTHASE-RELATED"/>
    <property type="match status" value="1"/>
</dbReference>
<dbReference type="Proteomes" id="UP000726170">
    <property type="component" value="Unassembled WGS sequence"/>
</dbReference>
<keyword evidence="11" id="KW-1185">Reference proteome</keyword>
<comment type="caution">
    <text evidence="10">The sequence shown here is derived from an EMBL/GenBank/DDBJ whole genome shotgun (WGS) entry which is preliminary data.</text>
</comment>
<keyword evidence="2 8" id="KW-0963">Cytoplasm</keyword>
<evidence type="ECO:0000313" key="10">
    <source>
        <dbReference type="EMBL" id="MBU5486264.1"/>
    </source>
</evidence>
<reference evidence="10 11" key="1">
    <citation type="submission" date="2021-06" db="EMBL/GenBank/DDBJ databases">
        <authorList>
            <person name="Sun Q."/>
            <person name="Li D."/>
        </authorList>
    </citation>
    <scope>NUCLEOTIDE SEQUENCE [LARGE SCALE GENOMIC DNA]</scope>
    <source>
        <strain evidence="10 11">MSJ-11</strain>
    </source>
</reference>
<evidence type="ECO:0000256" key="5">
    <source>
        <dbReference type="ARBA" id="ARBA00022741"/>
    </source>
</evidence>
<feature type="domain" description="Lysidine-tRNA(Ile) synthetase C-terminal" evidence="9">
    <location>
        <begin position="382"/>
        <end position="454"/>
    </location>
</feature>
<keyword evidence="3 8" id="KW-0436">Ligase</keyword>
<comment type="catalytic activity">
    <reaction evidence="7 8">
        <text>cytidine(34) in tRNA(Ile2) + L-lysine + ATP = lysidine(34) in tRNA(Ile2) + AMP + diphosphate + H(+)</text>
        <dbReference type="Rhea" id="RHEA:43744"/>
        <dbReference type="Rhea" id="RHEA-COMP:10625"/>
        <dbReference type="Rhea" id="RHEA-COMP:10670"/>
        <dbReference type="ChEBI" id="CHEBI:15378"/>
        <dbReference type="ChEBI" id="CHEBI:30616"/>
        <dbReference type="ChEBI" id="CHEBI:32551"/>
        <dbReference type="ChEBI" id="CHEBI:33019"/>
        <dbReference type="ChEBI" id="CHEBI:82748"/>
        <dbReference type="ChEBI" id="CHEBI:83665"/>
        <dbReference type="ChEBI" id="CHEBI:456215"/>
        <dbReference type="EC" id="6.3.4.19"/>
    </reaction>
</comment>
<name>A0ABS6EPF0_9CLOT</name>
<evidence type="ECO:0000259" key="9">
    <source>
        <dbReference type="SMART" id="SM00977"/>
    </source>
</evidence>
<feature type="binding site" evidence="8">
    <location>
        <begin position="26"/>
        <end position="31"/>
    </location>
    <ligand>
        <name>ATP</name>
        <dbReference type="ChEBI" id="CHEBI:30616"/>
    </ligand>
</feature>
<organism evidence="10 11">
    <name type="scientific">Clostridium mobile</name>
    <dbReference type="NCBI Taxonomy" id="2841512"/>
    <lineage>
        <taxon>Bacteria</taxon>
        <taxon>Bacillati</taxon>
        <taxon>Bacillota</taxon>
        <taxon>Clostridia</taxon>
        <taxon>Eubacteriales</taxon>
        <taxon>Clostridiaceae</taxon>
        <taxon>Clostridium</taxon>
    </lineage>
</organism>
<comment type="function">
    <text evidence="8">Ligates lysine onto the cytidine present at position 34 of the AUA codon-specific tRNA(Ile) that contains the anticodon CAU, in an ATP-dependent manner. Cytidine is converted to lysidine, thus changing the amino acid specificity of the tRNA from methionine to isoleucine.</text>
</comment>
<accession>A0ABS6EPF0</accession>
<dbReference type="Pfam" id="PF01171">
    <property type="entry name" value="ATP_bind_3"/>
    <property type="match status" value="1"/>
</dbReference>
<comment type="similarity">
    <text evidence="8">Belongs to the tRNA(Ile)-lysidine synthase family.</text>
</comment>
<evidence type="ECO:0000256" key="1">
    <source>
        <dbReference type="ARBA" id="ARBA00004496"/>
    </source>
</evidence>
<comment type="domain">
    <text evidence="8">The N-terminal region contains the highly conserved SGGXDS motif, predicted to be a P-loop motif involved in ATP binding.</text>
</comment>
<evidence type="ECO:0000256" key="2">
    <source>
        <dbReference type="ARBA" id="ARBA00022490"/>
    </source>
</evidence>
<dbReference type="InterPro" id="IPR012796">
    <property type="entry name" value="Lysidine-tRNA-synth_C"/>
</dbReference>